<dbReference type="OrthoDB" id="5297711at2"/>
<organism evidence="1 2">
    <name type="scientific">Acidithiobacillus ferrooxidans</name>
    <name type="common">Thiobacillus ferrooxidans</name>
    <dbReference type="NCBI Taxonomy" id="920"/>
    <lineage>
        <taxon>Bacteria</taxon>
        <taxon>Pseudomonadati</taxon>
        <taxon>Pseudomonadota</taxon>
        <taxon>Acidithiobacillia</taxon>
        <taxon>Acidithiobacillales</taxon>
        <taxon>Acidithiobacillaceae</taxon>
        <taxon>Acidithiobacillus</taxon>
    </lineage>
</organism>
<evidence type="ECO:0000313" key="2">
    <source>
        <dbReference type="Proteomes" id="UP000248886"/>
    </source>
</evidence>
<dbReference type="AlphaFoldDB" id="A0A2W1K0M1"/>
<dbReference type="GeneID" id="65280897"/>
<accession>A0A2W1K0M1</accession>
<evidence type="ECO:0000313" key="1">
    <source>
        <dbReference type="EMBL" id="PZD80208.1"/>
    </source>
</evidence>
<comment type="caution">
    <text evidence="1">The sequence shown here is derived from an EMBL/GenBank/DDBJ whole genome shotgun (WGS) entry which is preliminary data.</text>
</comment>
<dbReference type="RefSeq" id="WP_009562011.1">
    <property type="nucleotide sequence ID" value="NZ_AP025160.1"/>
</dbReference>
<proteinExistence type="predicted"/>
<protein>
    <submittedName>
        <fullName evidence="1">Uncharacterized protein</fullName>
    </submittedName>
</protein>
<sequence length="62" mass="7233">MNESYRQTRIAQLQNHRHILLQRREQRGAPIASIDMELNVVRAKLQALYEAGRMQLVTETDA</sequence>
<dbReference type="EMBL" id="QKQP01000009">
    <property type="protein sequence ID" value="PZD80208.1"/>
    <property type="molecule type" value="Genomic_DNA"/>
</dbReference>
<gene>
    <name evidence="1" type="ORF">DN052_13740</name>
</gene>
<name>A0A2W1K0M1_ACIFR</name>
<reference evidence="1 2" key="1">
    <citation type="submission" date="2018-06" db="EMBL/GenBank/DDBJ databases">
        <title>Draft sequence of Acidithiobacillus ferrooxidans CCM 4253.</title>
        <authorList>
            <person name="Moya-Beltran A."/>
            <person name="Castro M."/>
            <person name="Covarrubias P.C."/>
            <person name="Issotta F."/>
            <person name="Janiczek O."/>
            <person name="Mandl M."/>
            <person name="Kucera J."/>
            <person name="Quatrini R."/>
        </authorList>
    </citation>
    <scope>NUCLEOTIDE SEQUENCE [LARGE SCALE GENOMIC DNA]</scope>
    <source>
        <strain evidence="1 2">CCM 4253</strain>
    </source>
</reference>
<dbReference type="Proteomes" id="UP000248886">
    <property type="component" value="Unassembled WGS sequence"/>
</dbReference>